<proteinExistence type="inferred from homology"/>
<comment type="similarity">
    <text evidence="2 10">Belongs to the ketopantoate reductase family.</text>
</comment>
<dbReference type="InterPro" id="IPR013332">
    <property type="entry name" value="KPR_N"/>
</dbReference>
<comment type="function">
    <text evidence="10">Catalyzes the NADPH-dependent reduction of ketopantoate into pantoic acid.</text>
</comment>
<organism evidence="13 14">
    <name type="scientific">Ferroglobus placidus (strain DSM 10642 / AEDII12DO)</name>
    <dbReference type="NCBI Taxonomy" id="589924"/>
    <lineage>
        <taxon>Archaea</taxon>
        <taxon>Methanobacteriati</taxon>
        <taxon>Methanobacteriota</taxon>
        <taxon>Archaeoglobi</taxon>
        <taxon>Archaeoglobales</taxon>
        <taxon>Archaeoglobaceae</taxon>
        <taxon>Ferroglobus</taxon>
    </lineage>
</organism>
<evidence type="ECO:0000256" key="6">
    <source>
        <dbReference type="ARBA" id="ARBA00023002"/>
    </source>
</evidence>
<dbReference type="EC" id="1.1.1.169" evidence="3 10"/>
<dbReference type="UniPathway" id="UPA00241"/>
<protein>
    <recommendedName>
        <fullName evidence="3 10">2-dehydropantoate 2-reductase</fullName>
        <ecNumber evidence="3 10">1.1.1.169</ecNumber>
    </recommendedName>
    <alternativeName>
        <fullName evidence="7 10">Ketopantoate reductase</fullName>
    </alternativeName>
</protein>
<evidence type="ECO:0000256" key="9">
    <source>
        <dbReference type="ARBA" id="ARBA00048196"/>
    </source>
</evidence>
<evidence type="ECO:0000256" key="1">
    <source>
        <dbReference type="ARBA" id="ARBA00004724"/>
    </source>
</evidence>
<dbReference type="PANTHER" id="PTHR43765">
    <property type="entry name" value="2-DEHYDROPANTOATE 2-REDUCTASE-RELATED"/>
    <property type="match status" value="1"/>
</dbReference>
<dbReference type="InterPro" id="IPR003710">
    <property type="entry name" value="ApbA"/>
</dbReference>
<dbReference type="GO" id="GO:0005737">
    <property type="term" value="C:cytoplasm"/>
    <property type="evidence" value="ECO:0007669"/>
    <property type="project" value="TreeGrafter"/>
</dbReference>
<comment type="catalytic activity">
    <reaction evidence="8">
        <text>(R)-pantoate + NADP(+) = 2-dehydropantoate + NADPH + H(+)</text>
        <dbReference type="Rhea" id="RHEA:16233"/>
        <dbReference type="ChEBI" id="CHEBI:11561"/>
        <dbReference type="ChEBI" id="CHEBI:15378"/>
        <dbReference type="ChEBI" id="CHEBI:15980"/>
        <dbReference type="ChEBI" id="CHEBI:57783"/>
        <dbReference type="ChEBI" id="CHEBI:58349"/>
        <dbReference type="EC" id="1.1.1.169"/>
    </reaction>
    <physiologicalReaction direction="right-to-left" evidence="8">
        <dbReference type="Rhea" id="RHEA:16235"/>
    </physiologicalReaction>
</comment>
<evidence type="ECO:0000256" key="8">
    <source>
        <dbReference type="ARBA" id="ARBA00047506"/>
    </source>
</evidence>
<dbReference type="SUPFAM" id="SSF48179">
    <property type="entry name" value="6-phosphogluconate dehydrogenase C-terminal domain-like"/>
    <property type="match status" value="1"/>
</dbReference>
<name>D3RY40_FERPA</name>
<dbReference type="OrthoDB" id="201845at2157"/>
<dbReference type="Gene3D" id="1.10.1040.10">
    <property type="entry name" value="N-(1-d-carboxylethyl)-l-norvaline Dehydrogenase, domain 2"/>
    <property type="match status" value="1"/>
</dbReference>
<dbReference type="Pfam" id="PF08546">
    <property type="entry name" value="ApbA_C"/>
    <property type="match status" value="1"/>
</dbReference>
<dbReference type="GeneID" id="8778762"/>
<dbReference type="GO" id="GO:0050661">
    <property type="term" value="F:NADP binding"/>
    <property type="evidence" value="ECO:0007669"/>
    <property type="project" value="TreeGrafter"/>
</dbReference>
<accession>D3RY40</accession>
<dbReference type="GO" id="GO:0008677">
    <property type="term" value="F:2-dehydropantoate 2-reductase activity"/>
    <property type="evidence" value="ECO:0007669"/>
    <property type="project" value="UniProtKB-EC"/>
</dbReference>
<dbReference type="InterPro" id="IPR013752">
    <property type="entry name" value="KPA_reductase"/>
</dbReference>
<keyword evidence="6 10" id="KW-0560">Oxidoreductase</keyword>
<dbReference type="Pfam" id="PF02558">
    <property type="entry name" value="ApbA"/>
    <property type="match status" value="1"/>
</dbReference>
<dbReference type="HOGENOM" id="CLU_031468_0_0_2"/>
<reference evidence="14" key="1">
    <citation type="submission" date="2010-02" db="EMBL/GenBank/DDBJ databases">
        <title>Complete sequence of Ferroglobus placidus DSM 10642.</title>
        <authorList>
            <consortium name="US DOE Joint Genome Institute"/>
            <person name="Lucas S."/>
            <person name="Copeland A."/>
            <person name="Lapidus A."/>
            <person name="Cheng J.-F."/>
            <person name="Bruce D."/>
            <person name="Goodwin L."/>
            <person name="Pitluck S."/>
            <person name="Saunders E."/>
            <person name="Brettin T."/>
            <person name="Detter J.C."/>
            <person name="Han C."/>
            <person name="Tapia R."/>
            <person name="Larimer F."/>
            <person name="Land M."/>
            <person name="Hauser L."/>
            <person name="Kyrpides N."/>
            <person name="Ivanova N."/>
            <person name="Holmes D."/>
            <person name="Lovley D."/>
            <person name="Kyrpides N."/>
            <person name="Anderson I.J."/>
            <person name="Woyke T."/>
        </authorList>
    </citation>
    <scope>NUCLEOTIDE SEQUENCE [LARGE SCALE GENOMIC DNA]</scope>
    <source>
        <strain evidence="14">DSM 10642 / AEDII12DO</strain>
    </source>
</reference>
<comment type="pathway">
    <text evidence="1 10">Cofactor biosynthesis; coenzyme A biosynthesis.</text>
</comment>
<dbReference type="AlphaFoldDB" id="D3RY40"/>
<evidence type="ECO:0000313" key="13">
    <source>
        <dbReference type="EMBL" id="ADC65403.1"/>
    </source>
</evidence>
<dbReference type="InterPro" id="IPR008927">
    <property type="entry name" value="6-PGluconate_DH-like_C_sf"/>
</dbReference>
<evidence type="ECO:0000256" key="7">
    <source>
        <dbReference type="ARBA" id="ARBA00032024"/>
    </source>
</evidence>
<evidence type="ECO:0000256" key="5">
    <source>
        <dbReference type="ARBA" id="ARBA00022993"/>
    </source>
</evidence>
<dbReference type="GO" id="GO:0015937">
    <property type="term" value="P:coenzyme A biosynthetic process"/>
    <property type="evidence" value="ECO:0007669"/>
    <property type="project" value="UniProtKB-UniPathway"/>
</dbReference>
<dbReference type="PANTHER" id="PTHR43765:SF2">
    <property type="entry name" value="2-DEHYDROPANTOATE 2-REDUCTASE"/>
    <property type="match status" value="1"/>
</dbReference>
<gene>
    <name evidence="13" type="ordered locus">Ferp_1249</name>
</gene>
<evidence type="ECO:0000259" key="11">
    <source>
        <dbReference type="Pfam" id="PF02558"/>
    </source>
</evidence>
<feature type="domain" description="Ketopantoate reductase C-terminal" evidence="12">
    <location>
        <begin position="167"/>
        <end position="288"/>
    </location>
</feature>
<dbReference type="STRING" id="589924.Ferp_1249"/>
<evidence type="ECO:0000256" key="10">
    <source>
        <dbReference type="RuleBase" id="RU362068"/>
    </source>
</evidence>
<evidence type="ECO:0000313" key="14">
    <source>
        <dbReference type="Proteomes" id="UP000002613"/>
    </source>
</evidence>
<dbReference type="InterPro" id="IPR050838">
    <property type="entry name" value="Ketopantoate_reductase"/>
</dbReference>
<evidence type="ECO:0000256" key="3">
    <source>
        <dbReference type="ARBA" id="ARBA00013014"/>
    </source>
</evidence>
<dbReference type="PaxDb" id="589924-Ferp_1249"/>
<dbReference type="KEGG" id="fpl:Ferp_1249"/>
<dbReference type="NCBIfam" id="TIGR00745">
    <property type="entry name" value="apbA_panE"/>
    <property type="match status" value="1"/>
</dbReference>
<dbReference type="SUPFAM" id="SSF51735">
    <property type="entry name" value="NAD(P)-binding Rossmann-fold domains"/>
    <property type="match status" value="1"/>
</dbReference>
<sequence length="292" mass="31981">MSSFKVQIFGAGALGSLFGALIQHAGFEVHFVARGKQLEALKKSLRVEGLRKMELKVDVSDKAVDADVTFVTVKAYDTEEAAKSLAKVDPGVVCSLQNGIGNEEILAEHLDNVVGGVTTYGANLKDFGVVVFAGEGVTYIGEFKGKGIEKVERVLKDSGINVEVVEDIKEKIWEKAVVNSVINPITAIFRVKNGEILRNEFLWEIAKKTAKESEEVAREVGYEINAVEAVKIVAEKTAENISSMLQDVMKGRKTEIDFINGVIVKEGEKRGLDVCYNSFLWRAVKAIEKVRG</sequence>
<comment type="catalytic activity">
    <reaction evidence="9">
        <text>(R)-pantoate + NAD(+) = 2-dehydropantoate + NADH + H(+)</text>
        <dbReference type="Rhea" id="RHEA:61292"/>
        <dbReference type="ChEBI" id="CHEBI:11561"/>
        <dbReference type="ChEBI" id="CHEBI:15378"/>
        <dbReference type="ChEBI" id="CHEBI:15980"/>
        <dbReference type="ChEBI" id="CHEBI:57540"/>
        <dbReference type="ChEBI" id="CHEBI:57945"/>
    </reaction>
    <physiologicalReaction direction="right-to-left" evidence="9">
        <dbReference type="Rhea" id="RHEA:61294"/>
    </physiologicalReaction>
</comment>
<dbReference type="Gene3D" id="3.40.50.720">
    <property type="entry name" value="NAD(P)-binding Rossmann-like Domain"/>
    <property type="match status" value="1"/>
</dbReference>
<feature type="domain" description="Ketopantoate reductase N-terminal" evidence="11">
    <location>
        <begin position="7"/>
        <end position="144"/>
    </location>
</feature>
<dbReference type="eggNOG" id="arCOG04139">
    <property type="taxonomic scope" value="Archaea"/>
</dbReference>
<dbReference type="InterPro" id="IPR013328">
    <property type="entry name" value="6PGD_dom2"/>
</dbReference>
<dbReference type="InterPro" id="IPR036291">
    <property type="entry name" value="NAD(P)-bd_dom_sf"/>
</dbReference>
<dbReference type="Proteomes" id="UP000002613">
    <property type="component" value="Chromosome"/>
</dbReference>
<dbReference type="EMBL" id="CP001899">
    <property type="protein sequence ID" value="ADC65403.1"/>
    <property type="molecule type" value="Genomic_DNA"/>
</dbReference>
<reference evidence="13 14" key="2">
    <citation type="journal article" date="2011" name="Stand. Genomic Sci.">
        <title>Complete genome sequence of Ferroglobus placidus AEDII12DO.</title>
        <authorList>
            <person name="Anderson I."/>
            <person name="Risso C."/>
            <person name="Holmes D."/>
            <person name="Lucas S."/>
            <person name="Copeland A."/>
            <person name="Lapidus A."/>
            <person name="Cheng J.F."/>
            <person name="Bruce D."/>
            <person name="Goodwin L."/>
            <person name="Pitluck S."/>
            <person name="Saunders E."/>
            <person name="Brettin T."/>
            <person name="Detter J.C."/>
            <person name="Han C."/>
            <person name="Tapia R."/>
            <person name="Larimer F."/>
            <person name="Land M."/>
            <person name="Hauser L."/>
            <person name="Woyke T."/>
            <person name="Lovley D."/>
            <person name="Kyrpides N."/>
            <person name="Ivanova N."/>
        </authorList>
    </citation>
    <scope>NUCLEOTIDE SEQUENCE [LARGE SCALE GENOMIC DNA]</scope>
    <source>
        <strain evidence="14">DSM 10642 / AEDII12DO</strain>
    </source>
</reference>
<keyword evidence="14" id="KW-1185">Reference proteome</keyword>
<evidence type="ECO:0000256" key="2">
    <source>
        <dbReference type="ARBA" id="ARBA00007870"/>
    </source>
</evidence>
<evidence type="ECO:0000259" key="12">
    <source>
        <dbReference type="Pfam" id="PF08546"/>
    </source>
</evidence>
<dbReference type="GO" id="GO:0015940">
    <property type="term" value="P:pantothenate biosynthetic process"/>
    <property type="evidence" value="ECO:0007669"/>
    <property type="project" value="InterPro"/>
</dbReference>
<dbReference type="RefSeq" id="WP_012965746.1">
    <property type="nucleotide sequence ID" value="NC_013849.1"/>
</dbReference>
<evidence type="ECO:0000256" key="4">
    <source>
        <dbReference type="ARBA" id="ARBA00022857"/>
    </source>
</evidence>
<keyword evidence="4 10" id="KW-0521">NADP</keyword>
<keyword evidence="5 10" id="KW-0173">Coenzyme A biosynthesis</keyword>